<sequence>MASINKVEMLSEDKFQYFKDICSIYKAIENGEDTDEIKKKVTDLFGKFEEFRQKLKSVAAIDRKIDDLNAELDSSNHMMKERRKVLKEALEVFRSFTTEL</sequence>
<dbReference type="HOGENOM" id="CLU_2309571_0_0_1"/>
<protein>
    <recommendedName>
        <fullName evidence="3">Mediator of RNA polymerase II transcription subunit 9</fullName>
    </recommendedName>
</protein>
<proteinExistence type="predicted"/>
<evidence type="ECO:0000313" key="2">
    <source>
        <dbReference type="Proteomes" id="UP000009022"/>
    </source>
</evidence>
<dbReference type="AlphaFoldDB" id="B3RZ48"/>
<reference evidence="1 2" key="1">
    <citation type="journal article" date="2008" name="Nature">
        <title>The Trichoplax genome and the nature of placozoans.</title>
        <authorList>
            <person name="Srivastava M."/>
            <person name="Begovic E."/>
            <person name="Chapman J."/>
            <person name="Putnam N.H."/>
            <person name="Hellsten U."/>
            <person name="Kawashima T."/>
            <person name="Kuo A."/>
            <person name="Mitros T."/>
            <person name="Salamov A."/>
            <person name="Carpenter M.L."/>
            <person name="Signorovitch A.Y."/>
            <person name="Moreno M.A."/>
            <person name="Kamm K."/>
            <person name="Grimwood J."/>
            <person name="Schmutz J."/>
            <person name="Shapiro H."/>
            <person name="Grigoriev I.V."/>
            <person name="Buss L.W."/>
            <person name="Schierwater B."/>
            <person name="Dellaporta S.L."/>
            <person name="Rokhsar D.S."/>
        </authorList>
    </citation>
    <scope>NUCLEOTIDE SEQUENCE [LARGE SCALE GENOMIC DNA]</scope>
    <source>
        <strain evidence="1 2">Grell-BS-1999</strain>
    </source>
</reference>
<accession>B3RZ48</accession>
<evidence type="ECO:0000313" key="1">
    <source>
        <dbReference type="EMBL" id="EDV24141.1"/>
    </source>
</evidence>
<dbReference type="InParanoid" id="B3RZ48"/>
<dbReference type="EMBL" id="DS985246">
    <property type="protein sequence ID" value="EDV24141.1"/>
    <property type="molecule type" value="Genomic_DNA"/>
</dbReference>
<dbReference type="GeneID" id="6754880"/>
<dbReference type="RefSeq" id="XP_002113667.1">
    <property type="nucleotide sequence ID" value="XM_002113631.1"/>
</dbReference>
<keyword evidence="2" id="KW-1185">Reference proteome</keyword>
<name>B3RZ48_TRIAD</name>
<organism evidence="1 2">
    <name type="scientific">Trichoplax adhaerens</name>
    <name type="common">Trichoplax reptans</name>
    <dbReference type="NCBI Taxonomy" id="10228"/>
    <lineage>
        <taxon>Eukaryota</taxon>
        <taxon>Metazoa</taxon>
        <taxon>Placozoa</taxon>
        <taxon>Uniplacotomia</taxon>
        <taxon>Trichoplacea</taxon>
        <taxon>Trichoplacidae</taxon>
        <taxon>Trichoplax</taxon>
    </lineage>
</organism>
<dbReference type="Proteomes" id="UP000009022">
    <property type="component" value="Unassembled WGS sequence"/>
</dbReference>
<dbReference type="CTD" id="6754880"/>
<dbReference type="KEGG" id="tad:TRIADDRAFT_57325"/>
<gene>
    <name evidence="1" type="ORF">TRIADDRAFT_57325</name>
</gene>
<evidence type="ECO:0008006" key="3">
    <source>
        <dbReference type="Google" id="ProtNLM"/>
    </source>
</evidence>